<reference evidence="1" key="2">
    <citation type="submission" date="2025-09" db="UniProtKB">
        <authorList>
            <consortium name="Ensembl"/>
        </authorList>
    </citation>
    <scope>IDENTIFICATION</scope>
</reference>
<organism evidence="1 2">
    <name type="scientific">Oryzias sinensis</name>
    <name type="common">Chinese medaka</name>
    <dbReference type="NCBI Taxonomy" id="183150"/>
    <lineage>
        <taxon>Eukaryota</taxon>
        <taxon>Metazoa</taxon>
        <taxon>Chordata</taxon>
        <taxon>Craniata</taxon>
        <taxon>Vertebrata</taxon>
        <taxon>Euteleostomi</taxon>
        <taxon>Actinopterygii</taxon>
        <taxon>Neopterygii</taxon>
        <taxon>Teleostei</taxon>
        <taxon>Neoteleostei</taxon>
        <taxon>Acanthomorphata</taxon>
        <taxon>Ovalentaria</taxon>
        <taxon>Atherinomorphae</taxon>
        <taxon>Beloniformes</taxon>
        <taxon>Adrianichthyidae</taxon>
        <taxon>Oryziinae</taxon>
        <taxon>Oryzias</taxon>
    </lineage>
</organism>
<dbReference type="AlphaFoldDB" id="A0A8C7YGY2"/>
<evidence type="ECO:0000313" key="2">
    <source>
        <dbReference type="Proteomes" id="UP000694383"/>
    </source>
</evidence>
<protein>
    <submittedName>
        <fullName evidence="1">Uncharacterized protein</fullName>
    </submittedName>
</protein>
<dbReference type="Ensembl" id="ENSOSIT00000028632.1">
    <property type="protein sequence ID" value="ENSOSIP00000027156.1"/>
    <property type="gene ID" value="ENSOSIG00000014269.1"/>
</dbReference>
<dbReference type="Proteomes" id="UP000694383">
    <property type="component" value="Unplaced"/>
</dbReference>
<name>A0A8C7YGY2_9TELE</name>
<keyword evidence="2" id="KW-1185">Reference proteome</keyword>
<sequence length="76" mass="7658">MKSSENKGALSFTTSDVAVFTGVPPSSAVKVSLIKASDTTGNVAPGSTLSAMSIVCDLALNDGGLSLISRILTSIR</sequence>
<evidence type="ECO:0000313" key="1">
    <source>
        <dbReference type="Ensembl" id="ENSOSIP00000027156.1"/>
    </source>
</evidence>
<proteinExistence type="predicted"/>
<reference evidence="1" key="1">
    <citation type="submission" date="2025-08" db="UniProtKB">
        <authorList>
            <consortium name="Ensembl"/>
        </authorList>
    </citation>
    <scope>IDENTIFICATION</scope>
</reference>
<accession>A0A8C7YGY2</accession>